<evidence type="ECO:0008006" key="3">
    <source>
        <dbReference type="Google" id="ProtNLM"/>
    </source>
</evidence>
<evidence type="ECO:0000313" key="1">
    <source>
        <dbReference type="EMBL" id="MDD1793386.1"/>
    </source>
</evidence>
<comment type="caution">
    <text evidence="1">The sequence shown here is derived from an EMBL/GenBank/DDBJ whole genome shotgun (WGS) entry which is preliminary data.</text>
</comment>
<evidence type="ECO:0000313" key="2">
    <source>
        <dbReference type="Proteomes" id="UP001149400"/>
    </source>
</evidence>
<reference evidence="1" key="1">
    <citation type="submission" date="2021-12" db="EMBL/GenBank/DDBJ databases">
        <title>Enterovibrio ZSDZ35 sp. nov. and Enterovibrio ZSDZ42 sp. nov., isolated from coastal seawater in Qingdao.</title>
        <authorList>
            <person name="Zhang P."/>
        </authorList>
    </citation>
    <scope>NUCLEOTIDE SEQUENCE</scope>
    <source>
        <strain evidence="1">ZSDZ42</strain>
    </source>
</reference>
<dbReference type="RefSeq" id="WP_274164250.1">
    <property type="nucleotide sequence ID" value="NZ_JAJUBC010000009.1"/>
</dbReference>
<dbReference type="Proteomes" id="UP001149400">
    <property type="component" value="Unassembled WGS sequence"/>
</dbReference>
<dbReference type="PROSITE" id="PS51257">
    <property type="entry name" value="PROKAR_LIPOPROTEIN"/>
    <property type="match status" value="1"/>
</dbReference>
<sequence>MFKKALVAVAVSSMLSGCVGGLFQSVDEVCMPTGQVDIEKSPVAGKKAEDIKVIVLPVDMAFDDSAKGRLQTVYRNDLEATIEKTGSKLVDRKLANKLKGEIKLAEQSGRYNKTGVPIADLAIITEVTASDLTYNFTERREKTNDEGETKVYPAHCDFRTEVKAVAKVVSLPDMNLVQRIELGSYDTFTSETRNSKCPISKAQYTSMASEAAMKSVKYNFELQKLLAPSAPVMEMRQCEAGTMVKVAMGSNKRIQPGADISFSQTFKSDEGDLETYTVGVGYVVNHENDAVKPTFSWVAIDEEMSLKLRKGDTAKLVPEECAIWDVACMTNSWGN</sequence>
<organism evidence="1 2">
    <name type="scientific">Enterovibrio gelatinilyticus</name>
    <dbReference type="NCBI Taxonomy" id="2899819"/>
    <lineage>
        <taxon>Bacteria</taxon>
        <taxon>Pseudomonadati</taxon>
        <taxon>Pseudomonadota</taxon>
        <taxon>Gammaproteobacteria</taxon>
        <taxon>Vibrionales</taxon>
        <taxon>Vibrionaceae</taxon>
        <taxon>Enterovibrio</taxon>
    </lineage>
</organism>
<name>A0ABT5QZD8_9GAMM</name>
<gene>
    <name evidence="1" type="ORF">LRP50_09630</name>
</gene>
<keyword evidence="2" id="KW-1185">Reference proteome</keyword>
<proteinExistence type="predicted"/>
<dbReference type="EMBL" id="JAJUBC010000009">
    <property type="protein sequence ID" value="MDD1793386.1"/>
    <property type="molecule type" value="Genomic_DNA"/>
</dbReference>
<accession>A0ABT5QZD8</accession>
<protein>
    <recommendedName>
        <fullName evidence="3">Curli production assembly/transport component CsgG</fullName>
    </recommendedName>
</protein>